<dbReference type="EMBL" id="JBHUFD010000017">
    <property type="protein sequence ID" value="MFD1874553.1"/>
    <property type="molecule type" value="Genomic_DNA"/>
</dbReference>
<evidence type="ECO:0008006" key="4">
    <source>
        <dbReference type="Google" id="ProtNLM"/>
    </source>
</evidence>
<sequence length="98" mass="11097">MRLQPVLFALLLSLGVLGAESASAQVIINAQIGRPYYAPRPRAYYGPRYYYPPVAAPVVVAPPPVVVYPQPYYYAPRPYYAPRGYYNAPRGRGYGRRW</sequence>
<keyword evidence="1" id="KW-0732">Signal</keyword>
<comment type="caution">
    <text evidence="2">The sequence shown here is derived from an EMBL/GenBank/DDBJ whole genome shotgun (WGS) entry which is preliminary data.</text>
</comment>
<dbReference type="RefSeq" id="WP_382319647.1">
    <property type="nucleotide sequence ID" value="NZ_JBHUIA010000005.1"/>
</dbReference>
<dbReference type="Proteomes" id="UP001597197">
    <property type="component" value="Unassembled WGS sequence"/>
</dbReference>
<feature type="chain" id="PRO_5045851381" description="Virulence factor" evidence="1">
    <location>
        <begin position="25"/>
        <end position="98"/>
    </location>
</feature>
<gene>
    <name evidence="2" type="ORF">ACFSDX_19100</name>
</gene>
<keyword evidence="3" id="KW-1185">Reference proteome</keyword>
<name>A0ABW4QY57_9BACT</name>
<reference evidence="3" key="1">
    <citation type="journal article" date="2019" name="Int. J. Syst. Evol. Microbiol.">
        <title>The Global Catalogue of Microorganisms (GCM) 10K type strain sequencing project: providing services to taxonomists for standard genome sequencing and annotation.</title>
        <authorList>
            <consortium name="The Broad Institute Genomics Platform"/>
            <consortium name="The Broad Institute Genome Sequencing Center for Infectious Disease"/>
            <person name="Wu L."/>
            <person name="Ma J."/>
        </authorList>
    </citation>
    <scope>NUCLEOTIDE SEQUENCE [LARGE SCALE GENOMIC DNA]</scope>
    <source>
        <strain evidence="3">CGMCC 1.15795</strain>
    </source>
</reference>
<accession>A0ABW4QY57</accession>
<protein>
    <recommendedName>
        <fullName evidence="4">Virulence factor</fullName>
    </recommendedName>
</protein>
<evidence type="ECO:0000313" key="3">
    <source>
        <dbReference type="Proteomes" id="UP001597197"/>
    </source>
</evidence>
<evidence type="ECO:0000256" key="1">
    <source>
        <dbReference type="SAM" id="SignalP"/>
    </source>
</evidence>
<feature type="signal peptide" evidence="1">
    <location>
        <begin position="1"/>
        <end position="24"/>
    </location>
</feature>
<evidence type="ECO:0000313" key="2">
    <source>
        <dbReference type="EMBL" id="MFD1874553.1"/>
    </source>
</evidence>
<organism evidence="2 3">
    <name type="scientific">Hymenobacter bucti</name>
    <dbReference type="NCBI Taxonomy" id="1844114"/>
    <lineage>
        <taxon>Bacteria</taxon>
        <taxon>Pseudomonadati</taxon>
        <taxon>Bacteroidota</taxon>
        <taxon>Cytophagia</taxon>
        <taxon>Cytophagales</taxon>
        <taxon>Hymenobacteraceae</taxon>
        <taxon>Hymenobacter</taxon>
    </lineage>
</organism>
<proteinExistence type="predicted"/>